<keyword evidence="2" id="KW-1185">Reference proteome</keyword>
<evidence type="ECO:0000313" key="2">
    <source>
        <dbReference type="Proteomes" id="UP000004095"/>
    </source>
</evidence>
<accession>A1ZYF4</accession>
<gene>
    <name evidence="1" type="ORF">M23134_07738</name>
</gene>
<evidence type="ECO:0000313" key="1">
    <source>
        <dbReference type="EMBL" id="EAY24627.1"/>
    </source>
</evidence>
<proteinExistence type="predicted"/>
<protein>
    <submittedName>
        <fullName evidence="1">Uncharacterized protein</fullName>
    </submittedName>
</protein>
<name>A1ZYF4_MICM2</name>
<organism evidence="1 2">
    <name type="scientific">Microscilla marina ATCC 23134</name>
    <dbReference type="NCBI Taxonomy" id="313606"/>
    <lineage>
        <taxon>Bacteria</taxon>
        <taxon>Pseudomonadati</taxon>
        <taxon>Bacteroidota</taxon>
        <taxon>Cytophagia</taxon>
        <taxon>Cytophagales</taxon>
        <taxon>Microscillaceae</taxon>
        <taxon>Microscilla</taxon>
    </lineage>
</organism>
<comment type="caution">
    <text evidence="1">The sequence shown here is derived from an EMBL/GenBank/DDBJ whole genome shotgun (WGS) entry which is preliminary data.</text>
</comment>
<dbReference type="AlphaFoldDB" id="A1ZYF4"/>
<dbReference type="Proteomes" id="UP000004095">
    <property type="component" value="Unassembled WGS sequence"/>
</dbReference>
<sequence length="164" mass="17746">MPVHSQTTIIPFSLAKLYIDGWNTRATNDIIDSFHAPITDSLTKVTEIERAAFYTYSSQDVQDLKDILKSNPGLEVSNLFFFMGAGDPNPGYGHPFAYRPILRVVFSEKDEKTKLDPMIGTALNIPPQVKFETTESGTGGVVTLEFAAPCPPFCGGGGGGGSRL</sequence>
<reference evidence="1 2" key="1">
    <citation type="submission" date="2007-01" db="EMBL/GenBank/DDBJ databases">
        <authorList>
            <person name="Haygood M."/>
            <person name="Podell S."/>
            <person name="Anderson C."/>
            <person name="Hopkinson B."/>
            <person name="Roe K."/>
            <person name="Barbeau K."/>
            <person name="Gaasterland T."/>
            <person name="Ferriera S."/>
            <person name="Johnson J."/>
            <person name="Kravitz S."/>
            <person name="Beeson K."/>
            <person name="Sutton G."/>
            <person name="Rogers Y.-H."/>
            <person name="Friedman R."/>
            <person name="Frazier M."/>
            <person name="Venter J.C."/>
        </authorList>
    </citation>
    <scope>NUCLEOTIDE SEQUENCE [LARGE SCALE GENOMIC DNA]</scope>
    <source>
        <strain evidence="1 2">ATCC 23134</strain>
    </source>
</reference>
<dbReference type="EMBL" id="AAWS01000065">
    <property type="protein sequence ID" value="EAY24627.1"/>
    <property type="molecule type" value="Genomic_DNA"/>
</dbReference>